<protein>
    <submittedName>
        <fullName evidence="2">Uncharacterized protein</fullName>
    </submittedName>
</protein>
<feature type="signal peptide" evidence="1">
    <location>
        <begin position="1"/>
        <end position="18"/>
    </location>
</feature>
<dbReference type="Proteomes" id="UP000799539">
    <property type="component" value="Unassembled WGS sequence"/>
</dbReference>
<accession>A0A6A6F7W4</accession>
<reference evidence="2" key="1">
    <citation type="journal article" date="2020" name="Stud. Mycol.">
        <title>101 Dothideomycetes genomes: a test case for predicting lifestyles and emergence of pathogens.</title>
        <authorList>
            <person name="Haridas S."/>
            <person name="Albert R."/>
            <person name="Binder M."/>
            <person name="Bloem J."/>
            <person name="Labutti K."/>
            <person name="Salamov A."/>
            <person name="Andreopoulos B."/>
            <person name="Baker S."/>
            <person name="Barry K."/>
            <person name="Bills G."/>
            <person name="Bluhm B."/>
            <person name="Cannon C."/>
            <person name="Castanera R."/>
            <person name="Culley D."/>
            <person name="Daum C."/>
            <person name="Ezra D."/>
            <person name="Gonzalez J."/>
            <person name="Henrissat B."/>
            <person name="Kuo A."/>
            <person name="Liang C."/>
            <person name="Lipzen A."/>
            <person name="Lutzoni F."/>
            <person name="Magnuson J."/>
            <person name="Mondo S."/>
            <person name="Nolan M."/>
            <person name="Ohm R."/>
            <person name="Pangilinan J."/>
            <person name="Park H.-J."/>
            <person name="Ramirez L."/>
            <person name="Alfaro M."/>
            <person name="Sun H."/>
            <person name="Tritt A."/>
            <person name="Yoshinaga Y."/>
            <person name="Zwiers L.-H."/>
            <person name="Turgeon B."/>
            <person name="Goodwin S."/>
            <person name="Spatafora J."/>
            <person name="Crous P."/>
            <person name="Grigoriev I."/>
        </authorList>
    </citation>
    <scope>NUCLEOTIDE SEQUENCE</scope>
    <source>
        <strain evidence="2">SCOH1-5</strain>
    </source>
</reference>
<keyword evidence="3" id="KW-1185">Reference proteome</keyword>
<proteinExistence type="predicted"/>
<evidence type="ECO:0000256" key="1">
    <source>
        <dbReference type="SAM" id="SignalP"/>
    </source>
</evidence>
<feature type="chain" id="PRO_5025605263" evidence="1">
    <location>
        <begin position="19"/>
        <end position="350"/>
    </location>
</feature>
<dbReference type="OrthoDB" id="3643180at2759"/>
<evidence type="ECO:0000313" key="3">
    <source>
        <dbReference type="Proteomes" id="UP000799539"/>
    </source>
</evidence>
<evidence type="ECO:0000313" key="2">
    <source>
        <dbReference type="EMBL" id="KAF2209584.1"/>
    </source>
</evidence>
<keyword evidence="1" id="KW-0732">Signal</keyword>
<gene>
    <name evidence="2" type="ORF">CERZMDRAFT_100370</name>
</gene>
<organism evidence="2 3">
    <name type="scientific">Cercospora zeae-maydis SCOH1-5</name>
    <dbReference type="NCBI Taxonomy" id="717836"/>
    <lineage>
        <taxon>Eukaryota</taxon>
        <taxon>Fungi</taxon>
        <taxon>Dikarya</taxon>
        <taxon>Ascomycota</taxon>
        <taxon>Pezizomycotina</taxon>
        <taxon>Dothideomycetes</taxon>
        <taxon>Dothideomycetidae</taxon>
        <taxon>Mycosphaerellales</taxon>
        <taxon>Mycosphaerellaceae</taxon>
        <taxon>Cercospora</taxon>
    </lineage>
</organism>
<sequence length="350" mass="37924">MIFFYTFSIACAALAVTAVQVRQIDDDGIASDNETMVDEPECCWFVAMQVPQAQIGVMHNYWYETTATQIVATVVTDIYDYGDSTVTGEPRTTYMPASEVYTDFGRFQISVNRPPTTILNDRLGIPSDMLVPGTYAATIVHQANTTTYAGITAPTPFNEWASIGVYTPTSNSIVGTQSGRCGGPVVTRTVNVAQSGTWAYSTVTYSDPQGAWGWYTNNAIDTKYFTDPAGELPTYAQILDVSRTVGGNFAMPTAAIAMLTENPVILSAYPWITKCGTLEAHGEPTVHVAVNQLTVMSQNIMTMQLKARQEFETSAKIPSSILMMTTLQTSVVPRPASTVTSPAMQTGIDV</sequence>
<dbReference type="EMBL" id="ML992686">
    <property type="protein sequence ID" value="KAF2209584.1"/>
    <property type="molecule type" value="Genomic_DNA"/>
</dbReference>
<name>A0A6A6F7W4_9PEZI</name>
<dbReference type="AlphaFoldDB" id="A0A6A6F7W4"/>